<proteinExistence type="predicted"/>
<accession>I3W315</accession>
<organism evidence="1">
    <name type="scientific">Salmonella sp. 14</name>
    <dbReference type="NCBI Taxonomy" id="1179812"/>
    <lineage>
        <taxon>Bacteria</taxon>
        <taxon>Pseudomonadati</taxon>
        <taxon>Pseudomonadota</taxon>
        <taxon>Gammaproteobacteria</taxon>
        <taxon>Enterobacterales</taxon>
        <taxon>Enterobacteriaceae</taxon>
        <taxon>Salmonella</taxon>
    </lineage>
</organism>
<dbReference type="AlphaFoldDB" id="I3W315"/>
<reference evidence="1" key="1">
    <citation type="submission" date="2012-01" db="EMBL/GenBank/DDBJ databases">
        <authorList>
            <person name="Summers A.O."/>
            <person name="Wireman J."/>
        </authorList>
    </citation>
    <scope>NUCLEOTIDE SEQUENCE</scope>
    <source>
        <strain evidence="1">14</strain>
        <plasmid evidence="1">p14-120</plasmid>
    </source>
</reference>
<dbReference type="EMBL" id="JQ418538">
    <property type="protein sequence ID" value="AFK89992.1"/>
    <property type="molecule type" value="Genomic_DNA"/>
</dbReference>
<keyword evidence="1" id="KW-0614">Plasmid</keyword>
<evidence type="ECO:0000313" key="1">
    <source>
        <dbReference type="EMBL" id="AFK89992.1"/>
    </source>
</evidence>
<sequence length="52" mass="5547">MTAVNSISITLNGQFTGISIQTGVALSRILLTKGIRRGCLPVTVIYRRVTGV</sequence>
<name>I3W315_9ENTR</name>
<geneLocation type="plasmid" evidence="1">
    <name>p14-120</name>
</geneLocation>
<protein>
    <submittedName>
        <fullName evidence="1">Uncharacterized protein</fullName>
    </submittedName>
</protein>